<dbReference type="InterPro" id="IPR011257">
    <property type="entry name" value="DNA_glycosylase"/>
</dbReference>
<evidence type="ECO:0000313" key="15">
    <source>
        <dbReference type="EMBL" id="VAW27893.1"/>
    </source>
</evidence>
<dbReference type="Pfam" id="PF00633">
    <property type="entry name" value="HHH"/>
    <property type="match status" value="1"/>
</dbReference>
<keyword evidence="13 15" id="KW-0326">Glycosidase</keyword>
<dbReference type="SUPFAM" id="SSF55811">
    <property type="entry name" value="Nudix"/>
    <property type="match status" value="1"/>
</dbReference>
<dbReference type="InterPro" id="IPR005760">
    <property type="entry name" value="A/G_AdeGlyc_MutY"/>
</dbReference>
<dbReference type="GO" id="GO:0046872">
    <property type="term" value="F:metal ion binding"/>
    <property type="evidence" value="ECO:0007669"/>
    <property type="project" value="UniProtKB-KW"/>
</dbReference>
<evidence type="ECO:0000256" key="11">
    <source>
        <dbReference type="ARBA" id="ARBA00023014"/>
    </source>
</evidence>
<dbReference type="InterPro" id="IPR044298">
    <property type="entry name" value="MIG/MutY"/>
</dbReference>
<dbReference type="Gene3D" id="1.10.340.30">
    <property type="entry name" value="Hypothetical protein, domain 2"/>
    <property type="match status" value="1"/>
</dbReference>
<dbReference type="InterPro" id="IPR015797">
    <property type="entry name" value="NUDIX_hydrolase-like_dom_sf"/>
</dbReference>
<dbReference type="EMBL" id="UOES01000320">
    <property type="protein sequence ID" value="VAW27893.1"/>
    <property type="molecule type" value="Genomic_DNA"/>
</dbReference>
<dbReference type="Pfam" id="PF00730">
    <property type="entry name" value="HhH-GPD"/>
    <property type="match status" value="1"/>
</dbReference>
<keyword evidence="7" id="KW-0479">Metal-binding</keyword>
<dbReference type="SUPFAM" id="SSF48150">
    <property type="entry name" value="DNA-glycosylase"/>
    <property type="match status" value="1"/>
</dbReference>
<dbReference type="GO" id="GO:0032357">
    <property type="term" value="F:oxidized purine DNA binding"/>
    <property type="evidence" value="ECO:0007669"/>
    <property type="project" value="TreeGrafter"/>
</dbReference>
<evidence type="ECO:0000256" key="5">
    <source>
        <dbReference type="ARBA" id="ARBA00022023"/>
    </source>
</evidence>
<evidence type="ECO:0000256" key="12">
    <source>
        <dbReference type="ARBA" id="ARBA00023204"/>
    </source>
</evidence>
<keyword evidence="10" id="KW-0408">Iron</keyword>
<dbReference type="GO" id="GO:0000701">
    <property type="term" value="F:purine-specific mismatch base pair DNA N-glycosylase activity"/>
    <property type="evidence" value="ECO:0007669"/>
    <property type="project" value="UniProtKB-EC"/>
</dbReference>
<keyword evidence="11" id="KW-0411">Iron-sulfur</keyword>
<dbReference type="FunFam" id="1.10.340.30:FF:000002">
    <property type="entry name" value="Adenine DNA glycosylase"/>
    <property type="match status" value="1"/>
</dbReference>
<protein>
    <recommendedName>
        <fullName evidence="5">Adenine DNA glycosylase</fullName>
        <ecNumber evidence="4">3.2.2.31</ecNumber>
    </recommendedName>
</protein>
<evidence type="ECO:0000256" key="10">
    <source>
        <dbReference type="ARBA" id="ARBA00023004"/>
    </source>
</evidence>
<name>A0A3B0UHQ9_9ZZZZ</name>
<dbReference type="CDD" id="cd03431">
    <property type="entry name" value="NUDIX_DNA_Glycosylase_C-MutY"/>
    <property type="match status" value="1"/>
</dbReference>
<dbReference type="GO" id="GO:0051539">
    <property type="term" value="F:4 iron, 4 sulfur cluster binding"/>
    <property type="evidence" value="ECO:0007669"/>
    <property type="project" value="UniProtKB-KW"/>
</dbReference>
<dbReference type="GO" id="GO:0006284">
    <property type="term" value="P:base-excision repair"/>
    <property type="evidence" value="ECO:0007669"/>
    <property type="project" value="InterPro"/>
</dbReference>
<dbReference type="Gene3D" id="1.10.1670.10">
    <property type="entry name" value="Helix-hairpin-Helix base-excision DNA repair enzymes (C-terminal)"/>
    <property type="match status" value="1"/>
</dbReference>
<dbReference type="InterPro" id="IPR004036">
    <property type="entry name" value="Endonuclease-III-like_CS2"/>
</dbReference>
<dbReference type="PANTHER" id="PTHR42944:SF1">
    <property type="entry name" value="ADENINE DNA GLYCOSYLASE"/>
    <property type="match status" value="1"/>
</dbReference>
<comment type="catalytic activity">
    <reaction evidence="1">
        <text>Hydrolyzes free adenine bases from 7,8-dihydro-8-oxoguanine:adenine mismatched double-stranded DNA, leaving an apurinic site.</text>
        <dbReference type="EC" id="3.2.2.31"/>
    </reaction>
</comment>
<dbReference type="InterPro" id="IPR029119">
    <property type="entry name" value="MutY_C"/>
</dbReference>
<organism evidence="15">
    <name type="scientific">hydrothermal vent metagenome</name>
    <dbReference type="NCBI Taxonomy" id="652676"/>
    <lineage>
        <taxon>unclassified sequences</taxon>
        <taxon>metagenomes</taxon>
        <taxon>ecological metagenomes</taxon>
    </lineage>
</organism>
<dbReference type="GO" id="GO:0034039">
    <property type="term" value="F:8-oxo-7,8-dihydroguanine DNA N-glycosylase activity"/>
    <property type="evidence" value="ECO:0007669"/>
    <property type="project" value="TreeGrafter"/>
</dbReference>
<dbReference type="NCBIfam" id="TIGR01084">
    <property type="entry name" value="mutY"/>
    <property type="match status" value="1"/>
</dbReference>
<comment type="similarity">
    <text evidence="3">Belongs to the Nth/MutY family.</text>
</comment>
<evidence type="ECO:0000256" key="1">
    <source>
        <dbReference type="ARBA" id="ARBA00000843"/>
    </source>
</evidence>
<keyword evidence="8" id="KW-0227">DNA damage</keyword>
<dbReference type="GO" id="GO:0035485">
    <property type="term" value="F:adenine/guanine mispair binding"/>
    <property type="evidence" value="ECO:0007669"/>
    <property type="project" value="TreeGrafter"/>
</dbReference>
<dbReference type="EC" id="3.2.2.31" evidence="4"/>
<dbReference type="InterPro" id="IPR003651">
    <property type="entry name" value="Endonuclease3_FeS-loop_motif"/>
</dbReference>
<keyword evidence="9 15" id="KW-0378">Hydrolase</keyword>
<comment type="cofactor">
    <cofactor evidence="2">
        <name>[4Fe-4S] cluster</name>
        <dbReference type="ChEBI" id="CHEBI:49883"/>
    </cofactor>
</comment>
<dbReference type="InterPro" id="IPR003265">
    <property type="entry name" value="HhH-GPD_domain"/>
</dbReference>
<evidence type="ECO:0000256" key="6">
    <source>
        <dbReference type="ARBA" id="ARBA00022485"/>
    </source>
</evidence>
<dbReference type="PANTHER" id="PTHR42944">
    <property type="entry name" value="ADENINE DNA GLYCOSYLASE"/>
    <property type="match status" value="1"/>
</dbReference>
<gene>
    <name evidence="15" type="ORF">MNBD_BACTEROID06-140</name>
</gene>
<dbReference type="PROSITE" id="PS01155">
    <property type="entry name" value="ENDONUCLEASE_III_2"/>
    <property type="match status" value="1"/>
</dbReference>
<evidence type="ECO:0000256" key="4">
    <source>
        <dbReference type="ARBA" id="ARBA00012045"/>
    </source>
</evidence>
<reference evidence="15" key="1">
    <citation type="submission" date="2018-06" db="EMBL/GenBank/DDBJ databases">
        <authorList>
            <person name="Zhirakovskaya E."/>
        </authorList>
    </citation>
    <scope>NUCLEOTIDE SEQUENCE</scope>
</reference>
<keyword evidence="12" id="KW-0234">DNA repair</keyword>
<dbReference type="InterPro" id="IPR023170">
    <property type="entry name" value="HhH_base_excis_C"/>
</dbReference>
<dbReference type="Pfam" id="PF14815">
    <property type="entry name" value="NUDIX_4"/>
    <property type="match status" value="1"/>
</dbReference>
<proteinExistence type="inferred from homology"/>
<dbReference type="GO" id="GO:0006298">
    <property type="term" value="P:mismatch repair"/>
    <property type="evidence" value="ECO:0007669"/>
    <property type="project" value="TreeGrafter"/>
</dbReference>
<sequence>MIHKQFTSNIISWYYSNKRKLPWRETTNPYYIWISEIILQQTRVSQGLPYYQKFVEVFPTIQDLANAREQDVLSLWQGLGYYSRARNMHKCAKVIKSELNNMFPESFEKLLKLPGIGPYTAAAISSLAFNNPTPVVDGNVYRVLARVFGIENNIADAKNFKLFFDLSAELIDRKEPGSYNQGVMELGATVCSPQNPDCGICPVEEVCFARANKRQKEFPVKIKKKKNTDRYFTYLVLEQNGTLAMKKRVGKGIWEGMYEFYLIENKAYTKTDNISSSLLSNLLANGGVIEREDKLPKHILSHQTIYSSFIKINLKSRDNWDAFLAKNDLFLYSQTEIETLPKPVLITNYLNSVSKSINLQDKQ</sequence>
<evidence type="ECO:0000256" key="7">
    <source>
        <dbReference type="ARBA" id="ARBA00022723"/>
    </source>
</evidence>
<dbReference type="SMART" id="SM00525">
    <property type="entry name" value="FES"/>
    <property type="match status" value="1"/>
</dbReference>
<evidence type="ECO:0000256" key="8">
    <source>
        <dbReference type="ARBA" id="ARBA00022763"/>
    </source>
</evidence>
<feature type="domain" description="HhH-GPD" evidence="14">
    <location>
        <begin position="38"/>
        <end position="189"/>
    </location>
</feature>
<dbReference type="AlphaFoldDB" id="A0A3B0UHQ9"/>
<evidence type="ECO:0000256" key="2">
    <source>
        <dbReference type="ARBA" id="ARBA00001966"/>
    </source>
</evidence>
<dbReference type="SMART" id="SM00478">
    <property type="entry name" value="ENDO3c"/>
    <property type="match status" value="1"/>
</dbReference>
<evidence type="ECO:0000259" key="14">
    <source>
        <dbReference type="SMART" id="SM00478"/>
    </source>
</evidence>
<accession>A0A3B0UHQ9</accession>
<dbReference type="CDD" id="cd00056">
    <property type="entry name" value="ENDO3c"/>
    <property type="match status" value="1"/>
</dbReference>
<keyword evidence="6" id="KW-0004">4Fe-4S</keyword>
<dbReference type="InterPro" id="IPR000445">
    <property type="entry name" value="HhH_motif"/>
</dbReference>
<evidence type="ECO:0000256" key="13">
    <source>
        <dbReference type="ARBA" id="ARBA00023295"/>
    </source>
</evidence>
<evidence type="ECO:0000256" key="3">
    <source>
        <dbReference type="ARBA" id="ARBA00008343"/>
    </source>
</evidence>
<evidence type="ECO:0000256" key="9">
    <source>
        <dbReference type="ARBA" id="ARBA00022801"/>
    </source>
</evidence>